<dbReference type="GO" id="GO:0005886">
    <property type="term" value="C:plasma membrane"/>
    <property type="evidence" value="ECO:0007669"/>
    <property type="project" value="TreeGrafter"/>
</dbReference>
<feature type="transmembrane region" description="Helical" evidence="1">
    <location>
        <begin position="438"/>
        <end position="462"/>
    </location>
</feature>
<keyword evidence="1" id="KW-0472">Membrane</keyword>
<protein>
    <submittedName>
        <fullName evidence="2">GntP family gluconate:H+ symporter</fullName>
    </submittedName>
</protein>
<dbReference type="GO" id="GO:0015128">
    <property type="term" value="F:gluconate transmembrane transporter activity"/>
    <property type="evidence" value="ECO:0007669"/>
    <property type="project" value="InterPro"/>
</dbReference>
<dbReference type="PANTHER" id="PTHR30354">
    <property type="entry name" value="GNT FAMILY GLUCONATE TRANSPORTER"/>
    <property type="match status" value="1"/>
</dbReference>
<feature type="transmembrane region" description="Helical" evidence="1">
    <location>
        <begin position="7"/>
        <end position="24"/>
    </location>
</feature>
<organism evidence="2 3">
    <name type="scientific">Nosocomiicoccus ampullae</name>
    <dbReference type="NCBI Taxonomy" id="489910"/>
    <lineage>
        <taxon>Bacteria</taxon>
        <taxon>Bacillati</taxon>
        <taxon>Bacillota</taxon>
        <taxon>Bacilli</taxon>
        <taxon>Bacillales</taxon>
        <taxon>Staphylococcaceae</taxon>
        <taxon>Nosocomiicoccus</taxon>
    </lineage>
</organism>
<feature type="transmembrane region" description="Helical" evidence="1">
    <location>
        <begin position="142"/>
        <end position="160"/>
    </location>
</feature>
<keyword evidence="1" id="KW-1133">Transmembrane helix</keyword>
<proteinExistence type="predicted"/>
<evidence type="ECO:0000256" key="1">
    <source>
        <dbReference type="SAM" id="Phobius"/>
    </source>
</evidence>
<name>A0A9Q2CZX9_9STAP</name>
<feature type="transmembrane region" description="Helical" evidence="1">
    <location>
        <begin position="30"/>
        <end position="47"/>
    </location>
</feature>
<dbReference type="Pfam" id="PF02447">
    <property type="entry name" value="GntP_permease"/>
    <property type="match status" value="1"/>
</dbReference>
<dbReference type="RefSeq" id="WP_183674336.1">
    <property type="nucleotide sequence ID" value="NZ_CBCRYX010000005.1"/>
</dbReference>
<feature type="transmembrane region" description="Helical" evidence="1">
    <location>
        <begin position="105"/>
        <end position="130"/>
    </location>
</feature>
<evidence type="ECO:0000313" key="3">
    <source>
        <dbReference type="Proteomes" id="UP000579136"/>
    </source>
</evidence>
<keyword evidence="3" id="KW-1185">Reference proteome</keyword>
<feature type="transmembrane region" description="Helical" evidence="1">
    <location>
        <begin position="323"/>
        <end position="341"/>
    </location>
</feature>
<comment type="caution">
    <text evidence="2">The sequence shown here is derived from an EMBL/GenBank/DDBJ whole genome shotgun (WGS) entry which is preliminary data.</text>
</comment>
<feature type="transmembrane region" description="Helical" evidence="1">
    <location>
        <begin position="278"/>
        <end position="303"/>
    </location>
</feature>
<accession>A0A9Q2CZX9</accession>
<sequence length="463" mass="49098">MEVSSSQMIFGLIVAIILLILLVLKTRVHVFLALILSAIVAGLIGGMEPTEVVTAVSEGFGSTLGSIGIIIGFGIMIGKIMEISGAAERLAYQVVKFVGKKKEEWAIAIAGYIISIPIFVDSAFVILHPLVKALSRQTGKSVITLGVALGIGLVATHHAVPPTPGPLGVAGIFDADIGLMVLVGLVISVPVVISGVLYAQWIGKKIYQLPNEEGEGYYRPTSKEVFEDFKNQAVEREKELPSFTLSLLPILIPLLLIFGNTAVNALVETDVLHINETIYSYITFLGSPIIAVALGLLFSLFTLAKKFTVEETLNELEVGLNNAGIILLVTGAGGAFGAVLRESGAGTIIAEEVVTWSVPAVLIPFLIATFVRLIQGSGTVAMITAASISAPILGNLDINPVLAAQAAAFGAMIFSYFNDSLFWVVNRMMGIKKVKEQVLVWSVPTTIGWAVSGITLVILSLFI</sequence>
<dbReference type="AlphaFoldDB" id="A0A9Q2CZX9"/>
<dbReference type="Proteomes" id="UP000579136">
    <property type="component" value="Unassembled WGS sequence"/>
</dbReference>
<feature type="transmembrane region" description="Helical" evidence="1">
    <location>
        <begin position="59"/>
        <end position="81"/>
    </location>
</feature>
<evidence type="ECO:0000313" key="2">
    <source>
        <dbReference type="EMBL" id="MBB5176230.1"/>
    </source>
</evidence>
<gene>
    <name evidence="2" type="ORF">HNQ45_001117</name>
</gene>
<feature type="transmembrane region" description="Helical" evidence="1">
    <location>
        <begin position="180"/>
        <end position="199"/>
    </location>
</feature>
<dbReference type="InterPro" id="IPR003474">
    <property type="entry name" value="Glcn_transporter"/>
</dbReference>
<reference evidence="2 3" key="1">
    <citation type="submission" date="2020-08" db="EMBL/GenBank/DDBJ databases">
        <title>Genomic Encyclopedia of Type Strains, Phase IV (KMG-IV): sequencing the most valuable type-strain genomes for metagenomic binning, comparative biology and taxonomic classification.</title>
        <authorList>
            <person name="Goeker M."/>
        </authorList>
    </citation>
    <scope>NUCLEOTIDE SEQUENCE [LARGE SCALE GENOMIC DNA]</scope>
    <source>
        <strain evidence="2 3">DSM 19163</strain>
    </source>
</reference>
<feature type="transmembrane region" description="Helical" evidence="1">
    <location>
        <begin position="402"/>
        <end position="426"/>
    </location>
</feature>
<feature type="transmembrane region" description="Helical" evidence="1">
    <location>
        <begin position="353"/>
        <end position="371"/>
    </location>
</feature>
<dbReference type="NCBIfam" id="TIGR00791">
    <property type="entry name" value="gntP"/>
    <property type="match status" value="1"/>
</dbReference>
<dbReference type="EMBL" id="JACHHF010000006">
    <property type="protein sequence ID" value="MBB5176230.1"/>
    <property type="molecule type" value="Genomic_DNA"/>
</dbReference>
<dbReference type="PANTHER" id="PTHR30354:SF11">
    <property type="entry name" value="PERMEASE"/>
    <property type="match status" value="1"/>
</dbReference>
<feature type="transmembrane region" description="Helical" evidence="1">
    <location>
        <begin position="240"/>
        <end position="258"/>
    </location>
</feature>
<dbReference type="PIRSF" id="PIRSF002746">
    <property type="entry name" value="Gluconate_transporter"/>
    <property type="match status" value="1"/>
</dbReference>
<keyword evidence="1" id="KW-0812">Transmembrane</keyword>